<dbReference type="WBParaSite" id="TCLT_0000781401-mRNA-1">
    <property type="protein sequence ID" value="TCLT_0000781401-mRNA-1"/>
    <property type="gene ID" value="TCLT_0000781401"/>
</dbReference>
<evidence type="ECO:0000256" key="3">
    <source>
        <dbReference type="SAM" id="MobiDB-lite"/>
    </source>
</evidence>
<organism evidence="7">
    <name type="scientific">Thelazia callipaeda</name>
    <name type="common">Oriental eyeworm</name>
    <name type="synonym">Parasitic nematode</name>
    <dbReference type="NCBI Taxonomy" id="103827"/>
    <lineage>
        <taxon>Eukaryota</taxon>
        <taxon>Metazoa</taxon>
        <taxon>Ecdysozoa</taxon>
        <taxon>Nematoda</taxon>
        <taxon>Chromadorea</taxon>
        <taxon>Rhabditida</taxon>
        <taxon>Spirurina</taxon>
        <taxon>Spiruromorpha</taxon>
        <taxon>Thelazioidea</taxon>
        <taxon>Thelaziidae</taxon>
        <taxon>Thelazia</taxon>
    </lineage>
</organism>
<proteinExistence type="predicted"/>
<name>A0A0N5D4C4_THECL</name>
<dbReference type="STRING" id="103827.A0A0N5D4C4"/>
<dbReference type="PANTHER" id="PTHR13495:SF0">
    <property type="entry name" value="PSME3-INTERACTING PROTEIN"/>
    <property type="match status" value="1"/>
</dbReference>
<dbReference type="Proteomes" id="UP000276776">
    <property type="component" value="Unassembled WGS sequence"/>
</dbReference>
<gene>
    <name evidence="5" type="ORF">TCLT_LOCUS7803</name>
</gene>
<evidence type="ECO:0000256" key="2">
    <source>
        <dbReference type="ARBA" id="ARBA00023242"/>
    </source>
</evidence>
<dbReference type="PANTHER" id="PTHR13495">
    <property type="entry name" value="NEFA-INTERACTING NUCLEAR PROTEIN NIP30"/>
    <property type="match status" value="1"/>
</dbReference>
<accession>A0A0N5D4C4</accession>
<feature type="domain" description="FAM192A/Fyv6 N-terminal" evidence="4">
    <location>
        <begin position="5"/>
        <end position="108"/>
    </location>
</feature>
<dbReference type="GO" id="GO:0005634">
    <property type="term" value="C:nucleus"/>
    <property type="evidence" value="ECO:0007669"/>
    <property type="project" value="UniProtKB-SubCell"/>
</dbReference>
<dbReference type="Pfam" id="PF10187">
    <property type="entry name" value="FAM192A_Fyv6_N"/>
    <property type="match status" value="1"/>
</dbReference>
<evidence type="ECO:0000313" key="6">
    <source>
        <dbReference type="Proteomes" id="UP000276776"/>
    </source>
</evidence>
<evidence type="ECO:0000313" key="7">
    <source>
        <dbReference type="WBParaSite" id="TCLT_0000781401-mRNA-1"/>
    </source>
</evidence>
<comment type="subcellular location">
    <subcellularLocation>
        <location evidence="1">Nucleus</location>
    </subcellularLocation>
</comment>
<evidence type="ECO:0000259" key="4">
    <source>
        <dbReference type="Pfam" id="PF10187"/>
    </source>
</evidence>
<reference evidence="5 6" key="2">
    <citation type="submission" date="2018-11" db="EMBL/GenBank/DDBJ databases">
        <authorList>
            <consortium name="Pathogen Informatics"/>
        </authorList>
    </citation>
    <scope>NUCLEOTIDE SEQUENCE [LARGE SCALE GENOMIC DNA]</scope>
</reference>
<sequence>MSDRFVSEKELSEARKRRQEEWEKVRKPGDPEHPPEEEGDNRSLYDRLKEVRDRKQEEYEEEHRFSEFSENLVRGLDTDECDFLARVEDCKAKQTMEQTKEEKALLSEIDRVQTCLNTVENVPSVSDLRVKPSDSTPKENKQAAIIRTAVKRKSDVEIDKDIEKRPSAMVKMYAYPSAIKMGGVLPGMADYASSR</sequence>
<dbReference type="AlphaFoldDB" id="A0A0N5D4C4"/>
<protein>
    <submittedName>
        <fullName evidence="7">Nefa_Nip30_N domain-containing protein</fullName>
    </submittedName>
</protein>
<evidence type="ECO:0000256" key="1">
    <source>
        <dbReference type="ARBA" id="ARBA00004123"/>
    </source>
</evidence>
<keyword evidence="6" id="KW-1185">Reference proteome</keyword>
<dbReference type="InterPro" id="IPR039845">
    <property type="entry name" value="FAM192A"/>
</dbReference>
<dbReference type="OrthoDB" id="75807at2759"/>
<feature type="region of interest" description="Disordered" evidence="3">
    <location>
        <begin position="1"/>
        <end position="46"/>
    </location>
</feature>
<dbReference type="InterPro" id="IPR019331">
    <property type="entry name" value="FAM192A/Fyv6_N"/>
</dbReference>
<dbReference type="EMBL" id="UYYF01004546">
    <property type="protein sequence ID" value="VDN05296.1"/>
    <property type="molecule type" value="Genomic_DNA"/>
</dbReference>
<keyword evidence="2" id="KW-0539">Nucleus</keyword>
<evidence type="ECO:0000313" key="5">
    <source>
        <dbReference type="EMBL" id="VDN05296.1"/>
    </source>
</evidence>
<reference evidence="7" key="1">
    <citation type="submission" date="2017-02" db="UniProtKB">
        <authorList>
            <consortium name="WormBaseParasite"/>
        </authorList>
    </citation>
    <scope>IDENTIFICATION</scope>
</reference>
<dbReference type="OMA" id="HKMNAER"/>